<protein>
    <submittedName>
        <fullName evidence="2">Phosphotransferase enzyme family protein</fullName>
    </submittedName>
</protein>
<reference evidence="2 3" key="1">
    <citation type="submission" date="2014-06" db="EMBL/GenBank/DDBJ databases">
        <authorList>
            <person name="Urmite Genomes Urmite Genomes"/>
        </authorList>
    </citation>
    <scope>NUCLEOTIDE SEQUENCE [LARGE SCALE GENOMIC DNA]</scope>
</reference>
<feature type="domain" description="Aminoglycoside phosphotransferase" evidence="1">
    <location>
        <begin position="39"/>
        <end position="216"/>
    </location>
</feature>
<dbReference type="Proteomes" id="UP000044071">
    <property type="component" value="Unassembled WGS sequence"/>
</dbReference>
<dbReference type="eggNOG" id="COG2334">
    <property type="taxonomic scope" value="Bacteria"/>
</dbReference>
<name>A0A078KVP8_9GAMM</name>
<sequence length="298" mass="34241">MSNAHWSQAFFRQRIISSLPLKEGRQHHIDLIQLEDQSRWVCKKFCSDTWLGATKPQNIELSESLAEKAAEILGCCFAPYRDQTTARVILNVGLVGAMIKPYCEGQIVHSFSLDQAHILGHTLAELHLLKISKKGAQPLPLINLGSTHKLPSWLAELLQRCNLYCQYTKDSWVFSHRDIHAANIIWPDARTPHIIDWESAGLIHPAIELIGLALNCAGLARCRFEKELLLATLEGYQKKAGSLPEIDEQHWDLVFHTWLLWYAFCARQGWHNDARETLDIMYLIRDKLPEMQHCYERN</sequence>
<gene>
    <name evidence="2" type="ORF">BN59_00098</name>
</gene>
<accession>A0A078KVP8</accession>
<evidence type="ECO:0000313" key="2">
    <source>
        <dbReference type="EMBL" id="CDZ75839.1"/>
    </source>
</evidence>
<organism evidence="2 3">
    <name type="scientific">Legionella massiliensis</name>
    <dbReference type="NCBI Taxonomy" id="1034943"/>
    <lineage>
        <taxon>Bacteria</taxon>
        <taxon>Pseudomonadati</taxon>
        <taxon>Pseudomonadota</taxon>
        <taxon>Gammaproteobacteria</taxon>
        <taxon>Legionellales</taxon>
        <taxon>Legionellaceae</taxon>
        <taxon>Legionella</taxon>
    </lineage>
</organism>
<dbReference type="EMBL" id="CCSB01000001">
    <property type="protein sequence ID" value="CDZ75839.1"/>
    <property type="molecule type" value="Genomic_DNA"/>
</dbReference>
<dbReference type="OrthoDB" id="179763at2"/>
<keyword evidence="2" id="KW-0808">Transferase</keyword>
<dbReference type="RefSeq" id="WP_043872477.1">
    <property type="nucleotide sequence ID" value="NZ_CCVW01000001.1"/>
</dbReference>
<evidence type="ECO:0000313" key="3">
    <source>
        <dbReference type="Proteomes" id="UP000044071"/>
    </source>
</evidence>
<dbReference type="AlphaFoldDB" id="A0A078KVP8"/>
<dbReference type="Pfam" id="PF01636">
    <property type="entry name" value="APH"/>
    <property type="match status" value="1"/>
</dbReference>
<dbReference type="STRING" id="1034943.BN59_00098"/>
<evidence type="ECO:0000259" key="1">
    <source>
        <dbReference type="Pfam" id="PF01636"/>
    </source>
</evidence>
<dbReference type="GO" id="GO:0016740">
    <property type="term" value="F:transferase activity"/>
    <property type="evidence" value="ECO:0007669"/>
    <property type="project" value="UniProtKB-KW"/>
</dbReference>
<keyword evidence="3" id="KW-1185">Reference proteome</keyword>
<dbReference type="SUPFAM" id="SSF56112">
    <property type="entry name" value="Protein kinase-like (PK-like)"/>
    <property type="match status" value="1"/>
</dbReference>
<dbReference type="InterPro" id="IPR002575">
    <property type="entry name" value="Aminoglycoside_PTrfase"/>
</dbReference>
<dbReference type="Gene3D" id="3.90.1200.10">
    <property type="match status" value="1"/>
</dbReference>
<dbReference type="InterPro" id="IPR011009">
    <property type="entry name" value="Kinase-like_dom_sf"/>
</dbReference>
<proteinExistence type="predicted"/>